<dbReference type="InterPro" id="IPR027417">
    <property type="entry name" value="P-loop_NTPase"/>
</dbReference>
<dbReference type="SUPFAM" id="SSF52540">
    <property type="entry name" value="P-loop containing nucleoside triphosphate hydrolases"/>
    <property type="match status" value="1"/>
</dbReference>
<accession>A0ABN8SGE9</accession>
<keyword evidence="1" id="KW-0812">Transmembrane</keyword>
<protein>
    <submittedName>
        <fullName evidence="2">Uncharacterized protein</fullName>
    </submittedName>
</protein>
<feature type="transmembrane region" description="Helical" evidence="1">
    <location>
        <begin position="260"/>
        <end position="278"/>
    </location>
</feature>
<dbReference type="Gene3D" id="3.40.50.300">
    <property type="entry name" value="P-loop containing nucleotide triphosphate hydrolases"/>
    <property type="match status" value="2"/>
</dbReference>
<feature type="transmembrane region" description="Helical" evidence="1">
    <location>
        <begin position="181"/>
        <end position="201"/>
    </location>
</feature>
<dbReference type="Proteomes" id="UP001159427">
    <property type="component" value="Unassembled WGS sequence"/>
</dbReference>
<feature type="transmembrane region" description="Helical" evidence="1">
    <location>
        <begin position="208"/>
        <end position="231"/>
    </location>
</feature>
<feature type="transmembrane region" description="Helical" evidence="1">
    <location>
        <begin position="158"/>
        <end position="175"/>
    </location>
</feature>
<keyword evidence="1" id="KW-0472">Membrane</keyword>
<comment type="caution">
    <text evidence="2">The sequence shown here is derived from an EMBL/GenBank/DDBJ whole genome shotgun (WGS) entry which is preliminary data.</text>
</comment>
<feature type="transmembrane region" description="Helical" evidence="1">
    <location>
        <begin position="394"/>
        <end position="413"/>
    </location>
</feature>
<keyword evidence="3" id="KW-1185">Reference proteome</keyword>
<evidence type="ECO:0000313" key="2">
    <source>
        <dbReference type="EMBL" id="CAH3189462.1"/>
    </source>
</evidence>
<feature type="transmembrane region" description="Helical" evidence="1">
    <location>
        <begin position="318"/>
        <end position="337"/>
    </location>
</feature>
<dbReference type="Pfam" id="PF08477">
    <property type="entry name" value="Roc"/>
    <property type="match status" value="1"/>
</dbReference>
<organism evidence="2 3">
    <name type="scientific">Porites evermanni</name>
    <dbReference type="NCBI Taxonomy" id="104178"/>
    <lineage>
        <taxon>Eukaryota</taxon>
        <taxon>Metazoa</taxon>
        <taxon>Cnidaria</taxon>
        <taxon>Anthozoa</taxon>
        <taxon>Hexacorallia</taxon>
        <taxon>Scleractinia</taxon>
        <taxon>Fungiina</taxon>
        <taxon>Poritidae</taxon>
        <taxon>Porites</taxon>
    </lineage>
</organism>
<gene>
    <name evidence="2" type="ORF">PEVE_00019414</name>
</gene>
<keyword evidence="1" id="KW-1133">Transmembrane helix</keyword>
<evidence type="ECO:0000313" key="3">
    <source>
        <dbReference type="Proteomes" id="UP001159427"/>
    </source>
</evidence>
<name>A0ABN8SGE9_9CNID</name>
<evidence type="ECO:0000256" key="1">
    <source>
        <dbReference type="SAM" id="Phobius"/>
    </source>
</evidence>
<dbReference type="EMBL" id="CALNXI010002619">
    <property type="protein sequence ID" value="CAH3189462.1"/>
    <property type="molecule type" value="Genomic_DNA"/>
</dbReference>
<feature type="transmembrane region" description="Helical" evidence="1">
    <location>
        <begin position="349"/>
        <end position="373"/>
    </location>
</feature>
<proteinExistence type="predicted"/>
<sequence length="968" mass="112361">MALDLQRIRLTDDHTLETASEVMQMLKMDQRLPDGRESYLQLLEDLNFRSNQDGGEQHTQFVFQGQCMILGDARVGKTSLKKSLIGQGFDAEEPRTKGVEVSLVDRKWKTSDPTTGLSFGSFSRFTESALLEFAIYWPGGAEFVITEDLTFIFSAGRFLFTLGIISWVILFMWLLSLAEMSVTFCGFSLSTFVIAILLHFIRLEDPEVITLFCMIFTIRRFIVGLGTAYLLPGLLKSIECSNLKFSLSGDRQYASCGTQYVWVAHLFIFAAMFGYIFLRVSLMKKIRYYYNFVNLSGVDSTVPGQVIFEDSLPIFPRIVLFIVPIISGFTFGCIIGFSTEPSECTYCKIIHFTAISLFCYSIYAFSETLLSWVNRQGQVALVLFLYISMEKADLSLFSFCPFSMYVAMFAVWACQTLYKDWDDMFSLFTSMGNIRETRASFTLILIEKCILNFRKLKLALQNKFCSVKLKLLDFAGDEEYYAYHHIFMRDQAIYIVVFNMANFADNNFRNIKTKIQRLRFWLESICSKAKPKTPIFLVGTHRGHMDIIHLKNIDKHLQQQLMHSFSDELVMNKEDKLSYFPTENTLGRKDRGIQNLQKEIMSTAEDLRPIMGREIPYSWIKIQDAIINLSENRNARFCVPLRQFPVSVGNFICTNWSRETLKYFHEKGLVIYNHEREDSELSSWILLRPAILVDIIIQLVLPLTDEEVYFQRGFRRDWKLLHDTGMLTESLLKHILSRFQENEEAMKGFLEEYDLICPLFFNATNQEEEAQVTHFVPSLLPVSSMATTPVWFDGPYDKTVYVFFNRFLPQALFQHLLSRAHRNSKAEFVHGQPVIYQDVGRFWLRSNQPYRLLQLKDEDMIEVTFTYKSEGQEMKPSAVLAHIFSMVNGICKQHFPYIKFHCGPLCPSERCPGHQGSYIPHPGVQQLHFRRHVINVLPARQQAFNCSFYCVNENFEEQLREWVEDYDD</sequence>
<reference evidence="2 3" key="1">
    <citation type="submission" date="2022-05" db="EMBL/GenBank/DDBJ databases">
        <authorList>
            <consortium name="Genoscope - CEA"/>
            <person name="William W."/>
        </authorList>
    </citation>
    <scope>NUCLEOTIDE SEQUENCE [LARGE SCALE GENOMIC DNA]</scope>
</reference>